<dbReference type="GO" id="GO:0044877">
    <property type="term" value="F:protein-containing complex binding"/>
    <property type="evidence" value="ECO:0007669"/>
    <property type="project" value="TreeGrafter"/>
</dbReference>
<feature type="domain" description="NAD(P)-binding" evidence="1">
    <location>
        <begin position="7"/>
        <end position="150"/>
    </location>
</feature>
<organism evidence="2 3">
    <name type="scientific">Halapricum salinum</name>
    <dbReference type="NCBI Taxonomy" id="1457250"/>
    <lineage>
        <taxon>Archaea</taxon>
        <taxon>Methanobacteriati</taxon>
        <taxon>Methanobacteriota</taxon>
        <taxon>Stenosarchaea group</taxon>
        <taxon>Halobacteria</taxon>
        <taxon>Halobacteriales</taxon>
        <taxon>Haloarculaceae</taxon>
        <taxon>Halapricum</taxon>
    </lineage>
</organism>
<dbReference type="PANTHER" id="PTHR12126">
    <property type="entry name" value="NADH-UBIQUINONE OXIDOREDUCTASE 39 KDA SUBUNIT-RELATED"/>
    <property type="match status" value="1"/>
</dbReference>
<evidence type="ECO:0000313" key="2">
    <source>
        <dbReference type="EMBL" id="QCC50113.1"/>
    </source>
</evidence>
<dbReference type="STRING" id="1457250.GCA_000755225_02743"/>
<dbReference type="GeneID" id="39846646"/>
<reference evidence="2 3" key="1">
    <citation type="journal article" date="2019" name="Nat. Commun.">
        <title>A new type of DNA phosphorothioation-based antiviral system in archaea.</title>
        <authorList>
            <person name="Xiong L."/>
            <person name="Liu S."/>
            <person name="Chen S."/>
            <person name="Xiao Y."/>
            <person name="Zhu B."/>
            <person name="Gao Y."/>
            <person name="Zhang Y."/>
            <person name="Chen B."/>
            <person name="Luo J."/>
            <person name="Deng Z."/>
            <person name="Chen X."/>
            <person name="Wang L."/>
            <person name="Chen S."/>
        </authorList>
    </citation>
    <scope>NUCLEOTIDE SEQUENCE [LARGE SCALE GENOMIC DNA]</scope>
    <source>
        <strain evidence="2 3">CBA1105</strain>
    </source>
</reference>
<name>A0A4D6H8C6_9EURY</name>
<dbReference type="FunFam" id="3.40.50.720:FF:000702">
    <property type="entry name" value="NADH dehydrogenase (Ubiquinone)"/>
    <property type="match status" value="1"/>
</dbReference>
<gene>
    <name evidence="2" type="ORF">DV733_02225</name>
</gene>
<sequence>MQVLVTGGDGFVGRNLCAELAERGHDVTSLSREPDPSVLPGAVDTAAGDVTNYDSIENAFEGQDAVVNLVALSPLFTPDGGNEMHERVHLGGTKNVVTAAEAHDVDRIVQMSGVDADPNGPTHYLRAKGRAEEVVKESGLEWVIFRPSIVFGDGDEIVPFTKRLKKLFAPGLPLYPLPGGGKKTVFQPIWVGDLAEIMTDAIEDESGAGQIYEIGGPETLTLRDVTEMVYESEGKSVKIVPLPMALAGIGLTTLGVLPGFPMDRDQYHGLKVSNISENDVDHFDIDESELRTFGDYLELS</sequence>
<dbReference type="Gene3D" id="3.40.50.720">
    <property type="entry name" value="NAD(P)-binding Rossmann-like Domain"/>
    <property type="match status" value="1"/>
</dbReference>
<evidence type="ECO:0000313" key="3">
    <source>
        <dbReference type="Proteomes" id="UP000296706"/>
    </source>
</evidence>
<dbReference type="InterPro" id="IPR016040">
    <property type="entry name" value="NAD(P)-bd_dom"/>
</dbReference>
<evidence type="ECO:0000259" key="1">
    <source>
        <dbReference type="Pfam" id="PF13460"/>
    </source>
</evidence>
<dbReference type="RefSeq" id="WP_049993557.1">
    <property type="nucleotide sequence ID" value="NZ_CP031310.1"/>
</dbReference>
<dbReference type="EMBL" id="CP031310">
    <property type="protein sequence ID" value="QCC50113.1"/>
    <property type="molecule type" value="Genomic_DNA"/>
</dbReference>
<dbReference type="SUPFAM" id="SSF51735">
    <property type="entry name" value="NAD(P)-binding Rossmann-fold domains"/>
    <property type="match status" value="1"/>
</dbReference>
<proteinExistence type="predicted"/>
<dbReference type="Pfam" id="PF13460">
    <property type="entry name" value="NAD_binding_10"/>
    <property type="match status" value="1"/>
</dbReference>
<dbReference type="Proteomes" id="UP000296706">
    <property type="component" value="Chromosome"/>
</dbReference>
<dbReference type="CDD" id="cd05271">
    <property type="entry name" value="NDUFA9_like_SDR_a"/>
    <property type="match status" value="1"/>
</dbReference>
<protein>
    <submittedName>
        <fullName evidence="2">Complex I NDUFA9 subunit family protein</fullName>
    </submittedName>
</protein>
<keyword evidence="3" id="KW-1185">Reference proteome</keyword>
<dbReference type="KEGG" id="hsn:DV733_02225"/>
<dbReference type="OrthoDB" id="213145at2157"/>
<dbReference type="InterPro" id="IPR036291">
    <property type="entry name" value="NAD(P)-bd_dom_sf"/>
</dbReference>
<accession>A0A4D6H8C6</accession>
<dbReference type="InterPro" id="IPR051207">
    <property type="entry name" value="ComplexI_NDUFA9_subunit"/>
</dbReference>
<dbReference type="PANTHER" id="PTHR12126:SF11">
    <property type="entry name" value="NADH DEHYDROGENASE [UBIQUINONE] 1 ALPHA SUBCOMPLEX SUBUNIT 9, MITOCHONDRIAL"/>
    <property type="match status" value="1"/>
</dbReference>
<dbReference type="AlphaFoldDB" id="A0A4D6H8C6"/>